<dbReference type="GO" id="GO:0009247">
    <property type="term" value="P:glycolipid biosynthetic process"/>
    <property type="evidence" value="ECO:0007669"/>
    <property type="project" value="TreeGrafter"/>
</dbReference>
<dbReference type="InterPro" id="IPR036291">
    <property type="entry name" value="NAD(P)-bd_dom_sf"/>
</dbReference>
<organism evidence="3 4">
    <name type="scientific">Marinobacter salinexigens</name>
    <dbReference type="NCBI Taxonomy" id="2919747"/>
    <lineage>
        <taxon>Bacteria</taxon>
        <taxon>Pseudomonadati</taxon>
        <taxon>Pseudomonadota</taxon>
        <taxon>Gammaproteobacteria</taxon>
        <taxon>Pseudomonadales</taxon>
        <taxon>Marinobacteraceae</taxon>
        <taxon>Marinobacter</taxon>
    </lineage>
</organism>
<evidence type="ECO:0000313" key="3">
    <source>
        <dbReference type="EMBL" id="KAA1171049.1"/>
    </source>
</evidence>
<sequence>MTKSTDKTYDLVVFGATSFVGQILTRYLYDTYGVGKEVRWAIAGRSESKLGSLKQSLGADSLPIVIADASDGEALLTMCEQTRVVISTVGPYALYGEPLIQACVRVGTDYCDLTGEVQWIRRMIQRYEEEAKSSGARIVHCCGFDSIPSDMGVWYLQQQSEDAFGMPCRDVRMRVKVAKGEFSGGTVASMINVAKEAAADPDLRKELANPFSICPPEHRSTKRQPSLKSAEYDRAFNVWLAPFVMGAINTRVVHRSNALQQARYGKEFTYDEAMMTGRGMKGRMTALAITSALGAFFVASAIKPTRWLVEKFVPQPGEGPSPEAQQSGFYDLRFIGRNESGQTIITKVTGDRDPGYGSTGKMLGEAGMCLAFDIAEDAPGGFWTPASLLNGRLMARLISKAGLTFEVLGTR</sequence>
<dbReference type="Gene3D" id="3.40.50.720">
    <property type="entry name" value="NAD(P)-binding Rossmann-like Domain"/>
    <property type="match status" value="1"/>
</dbReference>
<dbReference type="PANTHER" id="PTHR12286">
    <property type="entry name" value="SACCHAROPINE DEHYDROGENASE-LIKE OXIDOREDUCTASE"/>
    <property type="match status" value="1"/>
</dbReference>
<comment type="caution">
    <text evidence="3">The sequence shown here is derived from an EMBL/GenBank/DDBJ whole genome shotgun (WGS) entry which is preliminary data.</text>
</comment>
<keyword evidence="4" id="KW-1185">Reference proteome</keyword>
<evidence type="ECO:0000313" key="4">
    <source>
        <dbReference type="Proteomes" id="UP000323161"/>
    </source>
</evidence>
<dbReference type="InterPro" id="IPR051276">
    <property type="entry name" value="Saccharopine_DH-like_oxidrdct"/>
</dbReference>
<dbReference type="RefSeq" id="WP_149601627.1">
    <property type="nucleotide sequence ID" value="NZ_VTUU01000013.1"/>
</dbReference>
<dbReference type="FunFam" id="3.40.50.720:FF:000413">
    <property type="entry name" value="Trans-acting enoyl reductase"/>
    <property type="match status" value="1"/>
</dbReference>
<dbReference type="AlphaFoldDB" id="A0A5B0VAK8"/>
<feature type="domain" description="Saccharopine dehydrogenase NADP binding" evidence="2">
    <location>
        <begin position="12"/>
        <end position="139"/>
    </location>
</feature>
<dbReference type="Proteomes" id="UP000323161">
    <property type="component" value="Unassembled WGS sequence"/>
</dbReference>
<accession>A0A5B0VAK8</accession>
<protein>
    <submittedName>
        <fullName evidence="3">Saccharopine dehydrogenase</fullName>
    </submittedName>
</protein>
<evidence type="ECO:0000259" key="2">
    <source>
        <dbReference type="Pfam" id="PF03435"/>
    </source>
</evidence>
<gene>
    <name evidence="3" type="ORF">FWJ25_17885</name>
</gene>
<name>A0A5B0VAK8_9GAMM</name>
<dbReference type="PANTHER" id="PTHR12286:SF5">
    <property type="entry name" value="SACCHAROPINE DEHYDROGENASE-LIKE OXIDOREDUCTASE"/>
    <property type="match status" value="1"/>
</dbReference>
<dbReference type="GO" id="GO:0005886">
    <property type="term" value="C:plasma membrane"/>
    <property type="evidence" value="ECO:0007669"/>
    <property type="project" value="TreeGrafter"/>
</dbReference>
<dbReference type="EMBL" id="VTUU01000013">
    <property type="protein sequence ID" value="KAA1171049.1"/>
    <property type="molecule type" value="Genomic_DNA"/>
</dbReference>
<dbReference type="Pfam" id="PF03435">
    <property type="entry name" value="Sacchrp_dh_NADP"/>
    <property type="match status" value="1"/>
</dbReference>
<dbReference type="SUPFAM" id="SSF51735">
    <property type="entry name" value="NAD(P)-binding Rossmann-fold domains"/>
    <property type="match status" value="1"/>
</dbReference>
<dbReference type="InterPro" id="IPR005097">
    <property type="entry name" value="Sacchrp_dh_NADP-bd"/>
</dbReference>
<comment type="similarity">
    <text evidence="1">Belongs to the saccharopine dehydrogenase family. Enoyl reductase subfamily.</text>
</comment>
<evidence type="ECO:0000256" key="1">
    <source>
        <dbReference type="ARBA" id="ARBA00010591"/>
    </source>
</evidence>
<reference evidence="3 4" key="1">
    <citation type="submission" date="2019-08" db="EMBL/GenBank/DDBJ databases">
        <title>Marinobacter ZYF650 sp. nov., a marine bacterium isolated from seawater of the Mariana trench.</title>
        <authorList>
            <person name="Ahmad W."/>
        </authorList>
    </citation>
    <scope>NUCLEOTIDE SEQUENCE [LARGE SCALE GENOMIC DNA]</scope>
    <source>
        <strain evidence="3 4">ZYF650</strain>
    </source>
</reference>
<proteinExistence type="inferred from homology"/>